<evidence type="ECO:0000256" key="3">
    <source>
        <dbReference type="ARBA" id="ARBA00022630"/>
    </source>
</evidence>
<dbReference type="RefSeq" id="WP_301592637.1">
    <property type="nucleotide sequence ID" value="NZ_JAPFQI010000036.1"/>
</dbReference>
<keyword evidence="3" id="KW-0285">Flavoprotein</keyword>
<comment type="cofactor">
    <cofactor evidence="1">
        <name>FAD</name>
        <dbReference type="ChEBI" id="CHEBI:57692"/>
    </cofactor>
</comment>
<dbReference type="Proteomes" id="UP001526430">
    <property type="component" value="Unassembled WGS sequence"/>
</dbReference>
<dbReference type="InterPro" id="IPR012951">
    <property type="entry name" value="BBE"/>
</dbReference>
<evidence type="ECO:0000256" key="2">
    <source>
        <dbReference type="ARBA" id="ARBA00005466"/>
    </source>
</evidence>
<dbReference type="InterPro" id="IPR050416">
    <property type="entry name" value="FAD-linked_Oxidoreductase"/>
</dbReference>
<dbReference type="InterPro" id="IPR016166">
    <property type="entry name" value="FAD-bd_PCMH"/>
</dbReference>
<gene>
    <name evidence="7" type="ORF">OF850_22675</name>
</gene>
<evidence type="ECO:0000256" key="1">
    <source>
        <dbReference type="ARBA" id="ARBA00001974"/>
    </source>
</evidence>
<dbReference type="InterPro" id="IPR006094">
    <property type="entry name" value="Oxid_FAD_bind_N"/>
</dbReference>
<evidence type="ECO:0000256" key="4">
    <source>
        <dbReference type="ARBA" id="ARBA00022827"/>
    </source>
</evidence>
<name>A0ABT3P1U6_9PROT</name>
<dbReference type="Gene3D" id="3.30.465.10">
    <property type="match status" value="1"/>
</dbReference>
<dbReference type="PANTHER" id="PTHR42973">
    <property type="entry name" value="BINDING OXIDOREDUCTASE, PUTATIVE (AFU_ORTHOLOGUE AFUA_1G17690)-RELATED"/>
    <property type="match status" value="1"/>
</dbReference>
<dbReference type="EMBL" id="JAPFQI010000036">
    <property type="protein sequence ID" value="MCW8088390.1"/>
    <property type="molecule type" value="Genomic_DNA"/>
</dbReference>
<proteinExistence type="inferred from homology"/>
<sequence length="355" mass="37633">MHVDPEARTAVAGPGVLLMELDTATQAHGLAVPSGVVGHTGIAGLTLGGGIGRMVRKHGLTCDNLLSAEVVLADGRIVRASAAENPDLFWGLRGGGGNLGIVTAFEYRLHPVGPIVQGGLLLHPFGRAREALRFYRDFNCTAPDEVSADAVLMATPDGLMLGIACCHIGPVEDGERVLRPLREFGPPAQDTVGPTAYTALQTGLDDLFARGRRFYWKSQLLREIADGAIEALLGQAAVIPAPPTVIVLQQIGGAVARVGAGETAYAHRDAAYDCVPIAVWDDPAEDGRNLAWGRGVFEALRPFATGGVYVNNLGEEGEERVRAAYGANHARLARLKAKFDPGNFFRLNQNIRPAP</sequence>
<dbReference type="Gene3D" id="3.40.462.20">
    <property type="match status" value="1"/>
</dbReference>
<dbReference type="PANTHER" id="PTHR42973:SF39">
    <property type="entry name" value="FAD-BINDING PCMH-TYPE DOMAIN-CONTAINING PROTEIN"/>
    <property type="match status" value="1"/>
</dbReference>
<evidence type="ECO:0000313" key="7">
    <source>
        <dbReference type="EMBL" id="MCW8088390.1"/>
    </source>
</evidence>
<dbReference type="SUPFAM" id="SSF56176">
    <property type="entry name" value="FAD-binding/transporter-associated domain-like"/>
    <property type="match status" value="1"/>
</dbReference>
<keyword evidence="4" id="KW-0274">FAD</keyword>
<accession>A0ABT3P1U6</accession>
<comment type="similarity">
    <text evidence="2">Belongs to the oxygen-dependent FAD-linked oxidoreductase family.</text>
</comment>
<keyword evidence="8" id="KW-1185">Reference proteome</keyword>
<comment type="caution">
    <text evidence="7">The sequence shown here is derived from an EMBL/GenBank/DDBJ whole genome shotgun (WGS) entry which is preliminary data.</text>
</comment>
<feature type="domain" description="FAD-binding PCMH-type" evidence="6">
    <location>
        <begin position="1"/>
        <end position="112"/>
    </location>
</feature>
<organism evidence="7 8">
    <name type="scientific">Sabulicella glaciei</name>
    <dbReference type="NCBI Taxonomy" id="2984948"/>
    <lineage>
        <taxon>Bacteria</taxon>
        <taxon>Pseudomonadati</taxon>
        <taxon>Pseudomonadota</taxon>
        <taxon>Alphaproteobacteria</taxon>
        <taxon>Acetobacterales</taxon>
        <taxon>Acetobacteraceae</taxon>
        <taxon>Sabulicella</taxon>
    </lineage>
</organism>
<evidence type="ECO:0000256" key="5">
    <source>
        <dbReference type="ARBA" id="ARBA00023002"/>
    </source>
</evidence>
<dbReference type="Pfam" id="PF01565">
    <property type="entry name" value="FAD_binding_4"/>
    <property type="match status" value="1"/>
</dbReference>
<dbReference type="Pfam" id="PF08031">
    <property type="entry name" value="BBE"/>
    <property type="match status" value="1"/>
</dbReference>
<dbReference type="InterPro" id="IPR036318">
    <property type="entry name" value="FAD-bd_PCMH-like_sf"/>
</dbReference>
<evidence type="ECO:0000313" key="8">
    <source>
        <dbReference type="Proteomes" id="UP001526430"/>
    </source>
</evidence>
<protein>
    <submittedName>
        <fullName evidence="7">FAD-binding oxidoreductase</fullName>
    </submittedName>
</protein>
<dbReference type="InterPro" id="IPR016169">
    <property type="entry name" value="FAD-bd_PCMH_sub2"/>
</dbReference>
<dbReference type="PROSITE" id="PS51387">
    <property type="entry name" value="FAD_PCMH"/>
    <property type="match status" value="1"/>
</dbReference>
<keyword evidence="5" id="KW-0560">Oxidoreductase</keyword>
<reference evidence="7 8" key="1">
    <citation type="submission" date="2022-10" db="EMBL/GenBank/DDBJ databases">
        <title>Roseococcus glaciei nov., sp. nov., isolated from glacier.</title>
        <authorList>
            <person name="Liu Q."/>
            <person name="Xin Y.-H."/>
        </authorList>
    </citation>
    <scope>NUCLEOTIDE SEQUENCE [LARGE SCALE GENOMIC DNA]</scope>
    <source>
        <strain evidence="7 8">MDT2-1-1</strain>
    </source>
</reference>
<evidence type="ECO:0000259" key="6">
    <source>
        <dbReference type="PROSITE" id="PS51387"/>
    </source>
</evidence>